<evidence type="ECO:0000256" key="7">
    <source>
        <dbReference type="SAM" id="Phobius"/>
    </source>
</evidence>
<evidence type="ECO:0000256" key="4">
    <source>
        <dbReference type="ARBA" id="ARBA00022989"/>
    </source>
</evidence>
<reference evidence="8 9" key="1">
    <citation type="journal article" date="2020" name="Mol. Plant">
        <title>The Chromosome-Based Rubber Tree Genome Provides New Insights into Spurge Genome Evolution and Rubber Biosynthesis.</title>
        <authorList>
            <person name="Liu J."/>
            <person name="Shi C."/>
            <person name="Shi C.C."/>
            <person name="Li W."/>
            <person name="Zhang Q.J."/>
            <person name="Zhang Y."/>
            <person name="Li K."/>
            <person name="Lu H.F."/>
            <person name="Shi C."/>
            <person name="Zhu S.T."/>
            <person name="Xiao Z.Y."/>
            <person name="Nan H."/>
            <person name="Yue Y."/>
            <person name="Zhu X.G."/>
            <person name="Wu Y."/>
            <person name="Hong X.N."/>
            <person name="Fan G.Y."/>
            <person name="Tong Y."/>
            <person name="Zhang D."/>
            <person name="Mao C.L."/>
            <person name="Liu Y.L."/>
            <person name="Hao S.J."/>
            <person name="Liu W.Q."/>
            <person name="Lv M.Q."/>
            <person name="Zhang H.B."/>
            <person name="Liu Y."/>
            <person name="Hu-Tang G.R."/>
            <person name="Wang J.P."/>
            <person name="Wang J.H."/>
            <person name="Sun Y.H."/>
            <person name="Ni S.B."/>
            <person name="Chen W.B."/>
            <person name="Zhang X.C."/>
            <person name="Jiao Y.N."/>
            <person name="Eichler E.E."/>
            <person name="Li G.H."/>
            <person name="Liu X."/>
            <person name="Gao L.Z."/>
        </authorList>
    </citation>
    <scope>NUCLEOTIDE SEQUENCE [LARGE SCALE GENOMIC DNA]</scope>
    <source>
        <strain evidence="9">cv. GT1</strain>
        <tissue evidence="8">Leaf</tissue>
    </source>
</reference>
<organism evidence="8 9">
    <name type="scientific">Hevea brasiliensis</name>
    <name type="common">Para rubber tree</name>
    <name type="synonym">Siphonia brasiliensis</name>
    <dbReference type="NCBI Taxonomy" id="3981"/>
    <lineage>
        <taxon>Eukaryota</taxon>
        <taxon>Viridiplantae</taxon>
        <taxon>Streptophyta</taxon>
        <taxon>Embryophyta</taxon>
        <taxon>Tracheophyta</taxon>
        <taxon>Spermatophyta</taxon>
        <taxon>Magnoliopsida</taxon>
        <taxon>eudicotyledons</taxon>
        <taxon>Gunneridae</taxon>
        <taxon>Pentapetalae</taxon>
        <taxon>rosids</taxon>
        <taxon>fabids</taxon>
        <taxon>Malpighiales</taxon>
        <taxon>Euphorbiaceae</taxon>
        <taxon>Crotonoideae</taxon>
        <taxon>Micrandreae</taxon>
        <taxon>Hevea</taxon>
    </lineage>
</organism>
<feature type="transmembrane region" description="Helical" evidence="7">
    <location>
        <begin position="215"/>
        <end position="235"/>
    </location>
</feature>
<dbReference type="Gene3D" id="1.10.10.1740">
    <property type="entry name" value="Transmembrane protein 14-like"/>
    <property type="match status" value="1"/>
</dbReference>
<dbReference type="AlphaFoldDB" id="A0A6A6KHU4"/>
<dbReference type="GO" id="GO:0015245">
    <property type="term" value="F:fatty acid transmembrane transporter activity"/>
    <property type="evidence" value="ECO:0007669"/>
    <property type="project" value="TreeGrafter"/>
</dbReference>
<feature type="transmembrane region" description="Helical" evidence="7">
    <location>
        <begin position="297"/>
        <end position="315"/>
    </location>
</feature>
<accession>A0A6A6KHU4</accession>
<comment type="similarity">
    <text evidence="2">Belongs to the TMEM14 family.</text>
</comment>
<evidence type="ECO:0000256" key="3">
    <source>
        <dbReference type="ARBA" id="ARBA00022692"/>
    </source>
</evidence>
<dbReference type="InterPro" id="IPR044890">
    <property type="entry name" value="TMEM14_sf"/>
</dbReference>
<dbReference type="PANTHER" id="PTHR12668">
    <property type="entry name" value="TRANSMEMBRANE PROTEIN 14, 15"/>
    <property type="match status" value="1"/>
</dbReference>
<keyword evidence="4 7" id="KW-1133">Transmembrane helix</keyword>
<dbReference type="PANTHER" id="PTHR12668:SF43">
    <property type="entry name" value="TRANSMEMBRANE PROTEIN 14 HOMOLOG"/>
    <property type="match status" value="1"/>
</dbReference>
<evidence type="ECO:0000313" key="9">
    <source>
        <dbReference type="Proteomes" id="UP000467840"/>
    </source>
</evidence>
<dbReference type="EMBL" id="JAAGAX010000016">
    <property type="protein sequence ID" value="KAF2287984.1"/>
    <property type="molecule type" value="Genomic_DNA"/>
</dbReference>
<keyword evidence="3 7" id="KW-0812">Transmembrane</keyword>
<evidence type="ECO:0000256" key="5">
    <source>
        <dbReference type="ARBA" id="ARBA00023136"/>
    </source>
</evidence>
<keyword evidence="5 7" id="KW-0472">Membrane</keyword>
<dbReference type="InterPro" id="IPR005349">
    <property type="entry name" value="TMEM14"/>
</dbReference>
<feature type="transmembrane region" description="Helical" evidence="7">
    <location>
        <begin position="241"/>
        <end position="260"/>
    </location>
</feature>
<gene>
    <name evidence="8" type="ORF">GH714_003724</name>
</gene>
<dbReference type="Proteomes" id="UP000467840">
    <property type="component" value="Chromosome 8"/>
</dbReference>
<keyword evidence="9" id="KW-1185">Reference proteome</keyword>
<comment type="caution">
    <text evidence="8">The sequence shown here is derived from an EMBL/GenBank/DDBJ whole genome shotgun (WGS) entry which is preliminary data.</text>
</comment>
<comment type="subcellular location">
    <subcellularLocation>
        <location evidence="1">Membrane</location>
    </subcellularLocation>
</comment>
<evidence type="ECO:0000256" key="1">
    <source>
        <dbReference type="ARBA" id="ARBA00004370"/>
    </source>
</evidence>
<sequence>MSVAVELLATRNLSYLQLKRASLSSSKSLCPSSSLRLERLLKPRGYRVAIEVPAVFTPKGLGIGIGFPSLQRRNSLNRSIVSFAASHEESKHSEIEVDKENYGDELGAEESQEVWKETLASFKEQALKMQSVSQEAYDVYSKKAMVILKETSEQLKIKADKAKSDLAVLAKEVTEESKEFLSIAAQNSPEPVKEVVETFASSTDDLNDFSGIHDFHLGIPYGLLLSVGGFLSFMLMGSISAVRFGVILGGALLTLSILSLRSYKKGQPCTSVVKGQAGIAALIFLREIRLLFQKASILTFFSTVISGAMVAFFLYRINVNGKQNEGSDMGQGAEN</sequence>
<evidence type="ECO:0008006" key="10">
    <source>
        <dbReference type="Google" id="ProtNLM"/>
    </source>
</evidence>
<proteinExistence type="inferred from homology"/>
<dbReference type="GO" id="GO:0009706">
    <property type="term" value="C:chloroplast inner membrane"/>
    <property type="evidence" value="ECO:0007669"/>
    <property type="project" value="TreeGrafter"/>
</dbReference>
<dbReference type="Pfam" id="PF03647">
    <property type="entry name" value="Tmemb_14"/>
    <property type="match status" value="1"/>
</dbReference>
<feature type="coiled-coil region" evidence="6">
    <location>
        <begin position="145"/>
        <end position="179"/>
    </location>
</feature>
<evidence type="ECO:0000313" key="8">
    <source>
        <dbReference type="EMBL" id="KAF2287984.1"/>
    </source>
</evidence>
<protein>
    <recommendedName>
        <fullName evidence="10">Protein FATTY ACID EXPORT 3, chloroplastic</fullName>
    </recommendedName>
</protein>
<name>A0A6A6KHU4_HEVBR</name>
<evidence type="ECO:0000256" key="2">
    <source>
        <dbReference type="ARBA" id="ARBA00007590"/>
    </source>
</evidence>
<evidence type="ECO:0000256" key="6">
    <source>
        <dbReference type="SAM" id="Coils"/>
    </source>
</evidence>
<keyword evidence="6" id="KW-0175">Coiled coil</keyword>